<keyword evidence="1" id="KW-0472">Membrane</keyword>
<dbReference type="Proteomes" id="UP001597214">
    <property type="component" value="Unassembled WGS sequence"/>
</dbReference>
<feature type="transmembrane region" description="Helical" evidence="1">
    <location>
        <begin position="12"/>
        <end position="35"/>
    </location>
</feature>
<sequence>MEQKDILKMRIHQIMITNALILLVLLCYFSAISVLEITQTQLFLILGAMILVQSIVAFVRRNSTKSIFPIFEKVNVYEKKKMGPEWFKQRKLNAYTTLFLSGIMFFQAYLNRASTYSAFPFELGFIVFIIFILLIVLNLGMFLHIRKVDKHQSPEEFKGYTQNSIILGVILGFVLSIIIVVGITYYVVR</sequence>
<keyword evidence="3" id="KW-1185">Reference proteome</keyword>
<dbReference type="RefSeq" id="WP_377929270.1">
    <property type="nucleotide sequence ID" value="NZ_JBHUEM010000028.1"/>
</dbReference>
<evidence type="ECO:0000313" key="3">
    <source>
        <dbReference type="Proteomes" id="UP001597214"/>
    </source>
</evidence>
<proteinExistence type="predicted"/>
<feature type="transmembrane region" description="Helical" evidence="1">
    <location>
        <begin position="41"/>
        <end position="59"/>
    </location>
</feature>
<name>A0ABW4LVB5_9BACI</name>
<evidence type="ECO:0000256" key="1">
    <source>
        <dbReference type="SAM" id="Phobius"/>
    </source>
</evidence>
<feature type="transmembrane region" description="Helical" evidence="1">
    <location>
        <begin position="165"/>
        <end position="188"/>
    </location>
</feature>
<feature type="transmembrane region" description="Helical" evidence="1">
    <location>
        <begin position="92"/>
        <end position="111"/>
    </location>
</feature>
<comment type="caution">
    <text evidence="2">The sequence shown here is derived from an EMBL/GenBank/DDBJ whole genome shotgun (WGS) entry which is preliminary data.</text>
</comment>
<protein>
    <submittedName>
        <fullName evidence="2">Uncharacterized protein</fullName>
    </submittedName>
</protein>
<keyword evidence="1" id="KW-0812">Transmembrane</keyword>
<gene>
    <name evidence="2" type="ORF">ACFSCX_16085</name>
</gene>
<organism evidence="2 3">
    <name type="scientific">Bacillus salitolerans</name>
    <dbReference type="NCBI Taxonomy" id="1437434"/>
    <lineage>
        <taxon>Bacteria</taxon>
        <taxon>Bacillati</taxon>
        <taxon>Bacillota</taxon>
        <taxon>Bacilli</taxon>
        <taxon>Bacillales</taxon>
        <taxon>Bacillaceae</taxon>
        <taxon>Bacillus</taxon>
    </lineage>
</organism>
<reference evidence="3" key="1">
    <citation type="journal article" date="2019" name="Int. J. Syst. Evol. Microbiol.">
        <title>The Global Catalogue of Microorganisms (GCM) 10K type strain sequencing project: providing services to taxonomists for standard genome sequencing and annotation.</title>
        <authorList>
            <consortium name="The Broad Institute Genomics Platform"/>
            <consortium name="The Broad Institute Genome Sequencing Center for Infectious Disease"/>
            <person name="Wu L."/>
            <person name="Ma J."/>
        </authorList>
    </citation>
    <scope>NUCLEOTIDE SEQUENCE [LARGE SCALE GENOMIC DNA]</scope>
    <source>
        <strain evidence="3">CCUG 49339</strain>
    </source>
</reference>
<feature type="transmembrane region" description="Helical" evidence="1">
    <location>
        <begin position="123"/>
        <end position="145"/>
    </location>
</feature>
<dbReference type="EMBL" id="JBHUEM010000028">
    <property type="protein sequence ID" value="MFD1738055.1"/>
    <property type="molecule type" value="Genomic_DNA"/>
</dbReference>
<keyword evidence="1" id="KW-1133">Transmembrane helix</keyword>
<accession>A0ABW4LVB5</accession>
<evidence type="ECO:0000313" key="2">
    <source>
        <dbReference type="EMBL" id="MFD1738055.1"/>
    </source>
</evidence>